<gene>
    <name evidence="1" type="ORF">QAD02_001059</name>
</gene>
<reference evidence="1" key="1">
    <citation type="submission" date="2023-04" db="EMBL/GenBank/DDBJ databases">
        <title>A chromosome-level genome assembly of the parasitoid wasp Eretmocerus hayati.</title>
        <authorList>
            <person name="Zhong Y."/>
            <person name="Liu S."/>
            <person name="Liu Y."/>
        </authorList>
    </citation>
    <scope>NUCLEOTIDE SEQUENCE</scope>
    <source>
        <strain evidence="1">ZJU_SS_LIU_2023</strain>
    </source>
</reference>
<protein>
    <submittedName>
        <fullName evidence="1">Uncharacterized protein</fullName>
    </submittedName>
</protein>
<proteinExistence type="predicted"/>
<dbReference type="Proteomes" id="UP001239111">
    <property type="component" value="Chromosome 3"/>
</dbReference>
<evidence type="ECO:0000313" key="2">
    <source>
        <dbReference type="Proteomes" id="UP001239111"/>
    </source>
</evidence>
<keyword evidence="2" id="KW-1185">Reference proteome</keyword>
<organism evidence="1 2">
    <name type="scientific">Eretmocerus hayati</name>
    <dbReference type="NCBI Taxonomy" id="131215"/>
    <lineage>
        <taxon>Eukaryota</taxon>
        <taxon>Metazoa</taxon>
        <taxon>Ecdysozoa</taxon>
        <taxon>Arthropoda</taxon>
        <taxon>Hexapoda</taxon>
        <taxon>Insecta</taxon>
        <taxon>Pterygota</taxon>
        <taxon>Neoptera</taxon>
        <taxon>Endopterygota</taxon>
        <taxon>Hymenoptera</taxon>
        <taxon>Apocrita</taxon>
        <taxon>Proctotrupomorpha</taxon>
        <taxon>Chalcidoidea</taxon>
        <taxon>Aphelinidae</taxon>
        <taxon>Aphelininae</taxon>
        <taxon>Eretmocerus</taxon>
    </lineage>
</organism>
<name>A0ACC2NF61_9HYME</name>
<accession>A0ACC2NF61</accession>
<dbReference type="EMBL" id="CM056743">
    <property type="protein sequence ID" value="KAJ8669800.1"/>
    <property type="molecule type" value="Genomic_DNA"/>
</dbReference>
<evidence type="ECO:0000313" key="1">
    <source>
        <dbReference type="EMBL" id="KAJ8669800.1"/>
    </source>
</evidence>
<comment type="caution">
    <text evidence="1">The sequence shown here is derived from an EMBL/GenBank/DDBJ whole genome shotgun (WGS) entry which is preliminary data.</text>
</comment>
<sequence length="211" mass="24051">MLTSTSPPLRYPDRIVTWNDEIVNYFEDNFKDNANTNCGIRIKPIARAKYSELTGTRTGSFVNPNIPWLLISLDGIVIGSHTIEIKCPLDGKKESIDGIMGTLSYVETSGPAMDSLDRKHTYPCQVRLCMFLSNLKFCNLVAYPSHENYCGIIRVPYDENELREYLRSLWYVHFCNLLKMLVAADTVSDVEIGNYSPREALTDVTNIRRKL</sequence>